<gene>
    <name evidence="2" type="ORF">H310_10037</name>
</gene>
<dbReference type="GeneID" id="20087087"/>
<proteinExistence type="predicted"/>
<dbReference type="AlphaFoldDB" id="A0A024TRD9"/>
<protein>
    <submittedName>
        <fullName evidence="2">Uncharacterized protein</fullName>
    </submittedName>
</protein>
<sequence length="200" mass="23181">MSDVHASDFTEGQQARKWWSDAGDLSLLTQVNIDLPFKQAKNAMKASGLDGKKASSRFYQLIRVHKKFQESSKYLSGVEQDETGKIILLDELVQLFDEACVQRQAERTSSAAKAAEKEAAAGFVRDQCCVDVAIFETQAREIALEQERLEFKKYKFEMELKEREMELKEREMDRLERIQQREDDRKRNDDMMQLICLTAN</sequence>
<dbReference type="EMBL" id="KI913975">
    <property type="protein sequence ID" value="ETV96720.1"/>
    <property type="molecule type" value="Genomic_DNA"/>
</dbReference>
<evidence type="ECO:0000256" key="1">
    <source>
        <dbReference type="SAM" id="Coils"/>
    </source>
</evidence>
<dbReference type="OrthoDB" id="79236at2759"/>
<feature type="coiled-coil region" evidence="1">
    <location>
        <begin position="144"/>
        <end position="185"/>
    </location>
</feature>
<dbReference type="RefSeq" id="XP_008874497.1">
    <property type="nucleotide sequence ID" value="XM_008876275.1"/>
</dbReference>
<name>A0A024TRD9_9STRA</name>
<evidence type="ECO:0000313" key="2">
    <source>
        <dbReference type="EMBL" id="ETV96720.1"/>
    </source>
</evidence>
<keyword evidence="1" id="KW-0175">Coiled coil</keyword>
<dbReference type="VEuPathDB" id="FungiDB:H310_10037"/>
<reference evidence="2" key="1">
    <citation type="submission" date="2013-12" db="EMBL/GenBank/DDBJ databases">
        <title>The Genome Sequence of Aphanomyces invadans NJM9701.</title>
        <authorList>
            <consortium name="The Broad Institute Genomics Platform"/>
            <person name="Russ C."/>
            <person name="Tyler B."/>
            <person name="van West P."/>
            <person name="Dieguez-Uribeondo J."/>
            <person name="Young S.K."/>
            <person name="Zeng Q."/>
            <person name="Gargeya S."/>
            <person name="Fitzgerald M."/>
            <person name="Abouelleil A."/>
            <person name="Alvarado L."/>
            <person name="Chapman S.B."/>
            <person name="Gainer-Dewar J."/>
            <person name="Goldberg J."/>
            <person name="Griggs A."/>
            <person name="Gujja S."/>
            <person name="Hansen M."/>
            <person name="Howarth C."/>
            <person name="Imamovic A."/>
            <person name="Ireland A."/>
            <person name="Larimer J."/>
            <person name="McCowan C."/>
            <person name="Murphy C."/>
            <person name="Pearson M."/>
            <person name="Poon T.W."/>
            <person name="Priest M."/>
            <person name="Roberts A."/>
            <person name="Saif S."/>
            <person name="Shea T."/>
            <person name="Sykes S."/>
            <person name="Wortman J."/>
            <person name="Nusbaum C."/>
            <person name="Birren B."/>
        </authorList>
    </citation>
    <scope>NUCLEOTIDE SEQUENCE [LARGE SCALE GENOMIC DNA]</scope>
    <source>
        <strain evidence="2">NJM9701</strain>
    </source>
</reference>
<organism evidence="2">
    <name type="scientific">Aphanomyces invadans</name>
    <dbReference type="NCBI Taxonomy" id="157072"/>
    <lineage>
        <taxon>Eukaryota</taxon>
        <taxon>Sar</taxon>
        <taxon>Stramenopiles</taxon>
        <taxon>Oomycota</taxon>
        <taxon>Saprolegniomycetes</taxon>
        <taxon>Saprolegniales</taxon>
        <taxon>Verrucalvaceae</taxon>
        <taxon>Aphanomyces</taxon>
    </lineage>
</organism>
<accession>A0A024TRD9</accession>